<dbReference type="Proteomes" id="UP001185069">
    <property type="component" value="Unassembled WGS sequence"/>
</dbReference>
<sequence>MTNATLPSSRADIRRAPFPIFGKAFTDSWRSLIGWGVGLAAVIFLYLPIYPSIGGSSQMQDLINSLPKQLTKSIGYDQISTGSGYTESTMFGLLGFLLMTIAAVSWGASALGGDEESGQLELTLAHGVTRVQVALERFAALAVKVLALTALVFVLVLALNGPSKLELDPLKLLGTSLLFGGLTLLSGTVALLFGTLFGRRVWGIGAGAFVAVVGYIFNAIGNQSSDLAWLHSFSPYSWVFGNTPLTNGANWGTAIGFYLAILALGGLTALALRKRDVGV</sequence>
<keyword evidence="3" id="KW-1185">Reference proteome</keyword>
<feature type="transmembrane region" description="Helical" evidence="1">
    <location>
        <begin position="138"/>
        <end position="160"/>
    </location>
</feature>
<organism evidence="2 3">
    <name type="scientific">Arthrobacter russicus</name>
    <dbReference type="NCBI Taxonomy" id="172040"/>
    <lineage>
        <taxon>Bacteria</taxon>
        <taxon>Bacillati</taxon>
        <taxon>Actinomycetota</taxon>
        <taxon>Actinomycetes</taxon>
        <taxon>Micrococcales</taxon>
        <taxon>Micrococcaceae</taxon>
        <taxon>Arthrobacter</taxon>
    </lineage>
</organism>
<comment type="caution">
    <text evidence="2">The sequence shown here is derived from an EMBL/GenBank/DDBJ whole genome shotgun (WGS) entry which is preliminary data.</text>
</comment>
<keyword evidence="1" id="KW-0472">Membrane</keyword>
<protein>
    <submittedName>
        <fullName evidence="2">ABC-2 type transport system permease protein</fullName>
    </submittedName>
</protein>
<feature type="transmembrane region" description="Helical" evidence="1">
    <location>
        <begin position="201"/>
        <end position="220"/>
    </location>
</feature>
<evidence type="ECO:0000313" key="3">
    <source>
        <dbReference type="Proteomes" id="UP001185069"/>
    </source>
</evidence>
<feature type="transmembrane region" description="Helical" evidence="1">
    <location>
        <begin position="90"/>
        <end position="111"/>
    </location>
</feature>
<dbReference type="RefSeq" id="WP_309799306.1">
    <property type="nucleotide sequence ID" value="NZ_BAAAHY010000007.1"/>
</dbReference>
<reference evidence="2 3" key="1">
    <citation type="submission" date="2023-07" db="EMBL/GenBank/DDBJ databases">
        <title>Sequencing the genomes of 1000 actinobacteria strains.</title>
        <authorList>
            <person name="Klenk H.-P."/>
        </authorList>
    </citation>
    <scope>NUCLEOTIDE SEQUENCE [LARGE SCALE GENOMIC DNA]</scope>
    <source>
        <strain evidence="2 3">DSM 14555</strain>
    </source>
</reference>
<dbReference type="EMBL" id="JAVDQF010000001">
    <property type="protein sequence ID" value="MDR6270313.1"/>
    <property type="molecule type" value="Genomic_DNA"/>
</dbReference>
<name>A0ABU1JD76_9MICC</name>
<accession>A0ABU1JD76</accession>
<keyword evidence="1" id="KW-1133">Transmembrane helix</keyword>
<gene>
    <name evidence="2" type="ORF">JOE69_002551</name>
</gene>
<evidence type="ECO:0000313" key="2">
    <source>
        <dbReference type="EMBL" id="MDR6270313.1"/>
    </source>
</evidence>
<feature type="transmembrane region" description="Helical" evidence="1">
    <location>
        <begin position="172"/>
        <end position="194"/>
    </location>
</feature>
<keyword evidence="1" id="KW-0812">Transmembrane</keyword>
<dbReference type="Pfam" id="PF12679">
    <property type="entry name" value="ABC2_membrane_2"/>
    <property type="match status" value="1"/>
</dbReference>
<feature type="transmembrane region" description="Helical" evidence="1">
    <location>
        <begin position="32"/>
        <end position="50"/>
    </location>
</feature>
<feature type="transmembrane region" description="Helical" evidence="1">
    <location>
        <begin position="251"/>
        <end position="272"/>
    </location>
</feature>
<proteinExistence type="predicted"/>
<evidence type="ECO:0000256" key="1">
    <source>
        <dbReference type="SAM" id="Phobius"/>
    </source>
</evidence>